<comment type="caution">
    <text evidence="2">The sequence shown here is derived from an EMBL/GenBank/DDBJ whole genome shotgun (WGS) entry which is preliminary data.</text>
</comment>
<dbReference type="Pfam" id="PF04955">
    <property type="entry name" value="HupE_UreJ"/>
    <property type="match status" value="1"/>
</dbReference>
<feature type="transmembrane region" description="Helical" evidence="1">
    <location>
        <begin position="166"/>
        <end position="187"/>
    </location>
</feature>
<feature type="transmembrane region" description="Helical" evidence="1">
    <location>
        <begin position="199"/>
        <end position="220"/>
    </location>
</feature>
<feature type="transmembrane region" description="Helical" evidence="1">
    <location>
        <begin position="137"/>
        <end position="154"/>
    </location>
</feature>
<accession>A0A2W4XNF1</accession>
<reference evidence="2 3" key="2">
    <citation type="submission" date="2018-06" db="EMBL/GenBank/DDBJ databases">
        <title>Metagenomic assembly of (sub)arctic Cyanobacteria and their associated microbiome from non-axenic cultures.</title>
        <authorList>
            <person name="Baurain D."/>
        </authorList>
    </citation>
    <scope>NUCLEOTIDE SEQUENCE [LARGE SCALE GENOMIC DNA]</scope>
    <source>
        <strain evidence="2">ULC041bin1</strain>
    </source>
</reference>
<keyword evidence="1" id="KW-0472">Membrane</keyword>
<reference evidence="3" key="1">
    <citation type="submission" date="2018-04" db="EMBL/GenBank/DDBJ databases">
        <authorList>
            <person name="Cornet L."/>
        </authorList>
    </citation>
    <scope>NUCLEOTIDE SEQUENCE [LARGE SCALE GENOMIC DNA]</scope>
</reference>
<keyword evidence="1" id="KW-0812">Transmembrane</keyword>
<keyword evidence="1" id="KW-1133">Transmembrane helix</keyword>
<evidence type="ECO:0000313" key="3">
    <source>
        <dbReference type="Proteomes" id="UP000249081"/>
    </source>
</evidence>
<organism evidence="2 3">
    <name type="scientific">Shackletoniella antarctica</name>
    <dbReference type="NCBI Taxonomy" id="268115"/>
    <lineage>
        <taxon>Bacteria</taxon>
        <taxon>Bacillati</taxon>
        <taxon>Cyanobacteriota</taxon>
        <taxon>Cyanophyceae</taxon>
        <taxon>Oculatellales</taxon>
        <taxon>Oculatellaceae</taxon>
        <taxon>Shackletoniella</taxon>
    </lineage>
</organism>
<feature type="transmembrane region" description="Helical" evidence="1">
    <location>
        <begin position="64"/>
        <end position="82"/>
    </location>
</feature>
<proteinExistence type="predicted"/>
<dbReference type="EMBL" id="QBMN01000127">
    <property type="protein sequence ID" value="PZO37141.1"/>
    <property type="molecule type" value="Genomic_DNA"/>
</dbReference>
<protein>
    <submittedName>
        <fullName evidence="2">Urease accessory protein UreJ</fullName>
    </submittedName>
</protein>
<name>A0A2W4XNF1_9CYAN</name>
<dbReference type="Proteomes" id="UP000249081">
    <property type="component" value="Unassembled WGS sequence"/>
</dbReference>
<evidence type="ECO:0000256" key="1">
    <source>
        <dbReference type="SAM" id="Phobius"/>
    </source>
</evidence>
<gene>
    <name evidence="2" type="ORF">DCF17_16335</name>
</gene>
<evidence type="ECO:0000313" key="2">
    <source>
        <dbReference type="EMBL" id="PZO37141.1"/>
    </source>
</evidence>
<dbReference type="AlphaFoldDB" id="A0A2W4XNF1"/>
<dbReference type="InterPro" id="IPR007038">
    <property type="entry name" value="HupE_UreJ"/>
</dbReference>
<dbReference type="PIRSF" id="PIRSF016919">
    <property type="entry name" value="HupE_UreJ"/>
    <property type="match status" value="1"/>
</dbReference>
<sequence length="225" mass="22803">MNYYFAALKLIRARLPQTVLGRGVLLAVSALLLLPLPSLAHHPFGGGTPATFAEGFLSGLGHPVIGLDHLAFVVAAGLLAAVSAWGIAIPIAFVLTAMAGTGLHLAGITLPLAELVIAASVLGFGVLLALKNPPQSAVITVLAALAGLFHGFAYGEAIFGAEPMPLVAYLAGFTAVQLAIAIAAFLVGRQLVQRSTALLVQRAGLVICGVGATFLATALLDSLLA</sequence>
<feature type="transmembrane region" description="Helical" evidence="1">
    <location>
        <begin position="112"/>
        <end position="130"/>
    </location>
</feature>